<name>A0ABT8AM04_9HYPH</name>
<proteinExistence type="predicted"/>
<sequence>MPEFVASLLAAAAFCLTLMALNALTRVLIQAQLALPDLGETGFLQIGGALVVARVAYHRAPHRRTF</sequence>
<reference evidence="3" key="1">
    <citation type="journal article" date="2019" name="Int. J. Syst. Evol. Microbiol.">
        <title>The Global Catalogue of Microorganisms (GCM) 10K type strain sequencing project: providing services to taxonomists for standard genome sequencing and annotation.</title>
        <authorList>
            <consortium name="The Broad Institute Genomics Platform"/>
            <consortium name="The Broad Institute Genome Sequencing Center for Infectious Disease"/>
            <person name="Wu L."/>
            <person name="Ma J."/>
        </authorList>
    </citation>
    <scope>NUCLEOTIDE SEQUENCE [LARGE SCALE GENOMIC DNA]</scope>
    <source>
        <strain evidence="3">CECT 7806</strain>
    </source>
</reference>
<keyword evidence="3" id="KW-1185">Reference proteome</keyword>
<dbReference type="EMBL" id="JAUFPT010000023">
    <property type="protein sequence ID" value="MDN3570655.1"/>
    <property type="molecule type" value="Genomic_DNA"/>
</dbReference>
<keyword evidence="1" id="KW-0812">Transmembrane</keyword>
<keyword evidence="1" id="KW-1133">Transmembrane helix</keyword>
<feature type="transmembrane region" description="Helical" evidence="1">
    <location>
        <begin position="41"/>
        <end position="57"/>
    </location>
</feature>
<dbReference type="RefSeq" id="WP_238285533.1">
    <property type="nucleotide sequence ID" value="NZ_BPQS01000003.1"/>
</dbReference>
<gene>
    <name evidence="2" type="ORF">QWZ18_08465</name>
</gene>
<evidence type="ECO:0000313" key="3">
    <source>
        <dbReference type="Proteomes" id="UP001244297"/>
    </source>
</evidence>
<comment type="caution">
    <text evidence="2">The sequence shown here is derived from an EMBL/GenBank/DDBJ whole genome shotgun (WGS) entry which is preliminary data.</text>
</comment>
<organism evidence="2 3">
    <name type="scientific">Methylobacterium longum</name>
    <dbReference type="NCBI Taxonomy" id="767694"/>
    <lineage>
        <taxon>Bacteria</taxon>
        <taxon>Pseudomonadati</taxon>
        <taxon>Pseudomonadota</taxon>
        <taxon>Alphaproteobacteria</taxon>
        <taxon>Hyphomicrobiales</taxon>
        <taxon>Methylobacteriaceae</taxon>
        <taxon>Methylobacterium</taxon>
    </lineage>
</organism>
<evidence type="ECO:0000313" key="2">
    <source>
        <dbReference type="EMBL" id="MDN3570655.1"/>
    </source>
</evidence>
<accession>A0ABT8AM04</accession>
<keyword evidence="1" id="KW-0472">Membrane</keyword>
<protein>
    <submittedName>
        <fullName evidence="2">Uncharacterized protein</fullName>
    </submittedName>
</protein>
<dbReference type="Proteomes" id="UP001244297">
    <property type="component" value="Unassembled WGS sequence"/>
</dbReference>
<evidence type="ECO:0000256" key="1">
    <source>
        <dbReference type="SAM" id="Phobius"/>
    </source>
</evidence>